<feature type="compositionally biased region" description="Acidic residues" evidence="1">
    <location>
        <begin position="216"/>
        <end position="228"/>
    </location>
</feature>
<dbReference type="AlphaFoldDB" id="A0A1V0UDB2"/>
<gene>
    <name evidence="3" type="ORF">B1H20_18235</name>
</gene>
<evidence type="ECO:0000256" key="1">
    <source>
        <dbReference type="SAM" id="MobiDB-lite"/>
    </source>
</evidence>
<feature type="transmembrane region" description="Helical" evidence="2">
    <location>
        <begin position="122"/>
        <end position="143"/>
    </location>
</feature>
<dbReference type="RefSeq" id="WP_083192943.1">
    <property type="nucleotide sequence ID" value="NZ_CP020570.1"/>
</dbReference>
<evidence type="ECO:0000256" key="2">
    <source>
        <dbReference type="SAM" id="Phobius"/>
    </source>
</evidence>
<keyword evidence="2" id="KW-0472">Membrane</keyword>
<accession>A0A1V0UDB2</accession>
<dbReference type="OrthoDB" id="4059373at2"/>
<dbReference type="Pfam" id="PF10935">
    <property type="entry name" value="DUF2637"/>
    <property type="match status" value="1"/>
</dbReference>
<feature type="transmembrane region" description="Helical" evidence="2">
    <location>
        <begin position="83"/>
        <end position="102"/>
    </location>
</feature>
<organism evidence="3 4">
    <name type="scientific">Streptomyces violaceoruber</name>
    <dbReference type="NCBI Taxonomy" id="1935"/>
    <lineage>
        <taxon>Bacteria</taxon>
        <taxon>Bacillati</taxon>
        <taxon>Actinomycetota</taxon>
        <taxon>Actinomycetes</taxon>
        <taxon>Kitasatosporales</taxon>
        <taxon>Streptomycetaceae</taxon>
        <taxon>Streptomyces</taxon>
        <taxon>Streptomyces violaceoruber group</taxon>
    </lineage>
</organism>
<sequence length="319" mass="33553">MPDSAIPTAPASRHRATWWDRLAIILLGIAGCALSYDALRQMATAVHIRDQLAYLFPVVIDGFIAYGVRALLVLREAPMPARLYAWTLFSTATAASIWANGLHALALNRPGAVTLRLGDGTVTVLSAIAPLALAGATHLHILITRYGGTSTARTSVDANVLEYQDGTQPAPERPAGVPYTARADLLTAARPRQQSTRMATETAPLSAADESSSETGYDEDADRDEADAELVRRRETTGQSSQGDSGRPPATSLGGRPAMASITELARVIRAAHPGSSGLTRDSARKAITEAGLGAGTGRLAEAMALVRDSADARPHPDS</sequence>
<feature type="transmembrane region" description="Helical" evidence="2">
    <location>
        <begin position="22"/>
        <end position="39"/>
    </location>
</feature>
<protein>
    <recommendedName>
        <fullName evidence="5">DUF2637 domain-containing protein</fullName>
    </recommendedName>
</protein>
<dbReference type="KEGG" id="svu:B1H20_18235"/>
<keyword evidence="2" id="KW-1133">Transmembrane helix</keyword>
<proteinExistence type="predicted"/>
<reference evidence="3 4" key="1">
    <citation type="submission" date="2017-03" db="EMBL/GenBank/DDBJ databases">
        <title>Complete Genome Sequence of a natural compounds producer, Streptomyces violaceus S21.</title>
        <authorList>
            <person name="Zhong C."/>
            <person name="Zhao Z."/>
            <person name="Fu J."/>
            <person name="Zong G."/>
            <person name="Qin R."/>
            <person name="Cao G."/>
        </authorList>
    </citation>
    <scope>NUCLEOTIDE SEQUENCE [LARGE SCALE GENOMIC DNA]</scope>
    <source>
        <strain evidence="3 4">S21</strain>
    </source>
</reference>
<name>A0A1V0UDB2_STRVN</name>
<feature type="transmembrane region" description="Helical" evidence="2">
    <location>
        <begin position="51"/>
        <end position="71"/>
    </location>
</feature>
<evidence type="ECO:0008006" key="5">
    <source>
        <dbReference type="Google" id="ProtNLM"/>
    </source>
</evidence>
<feature type="region of interest" description="Disordered" evidence="1">
    <location>
        <begin position="188"/>
        <end position="256"/>
    </location>
</feature>
<keyword evidence="2" id="KW-0812">Transmembrane</keyword>
<evidence type="ECO:0000313" key="4">
    <source>
        <dbReference type="Proteomes" id="UP000192445"/>
    </source>
</evidence>
<dbReference type="EMBL" id="CP020570">
    <property type="protein sequence ID" value="ARF63106.1"/>
    <property type="molecule type" value="Genomic_DNA"/>
</dbReference>
<dbReference type="Proteomes" id="UP000192445">
    <property type="component" value="Chromosome"/>
</dbReference>
<dbReference type="InterPro" id="IPR021235">
    <property type="entry name" value="DUF2637"/>
</dbReference>
<evidence type="ECO:0000313" key="3">
    <source>
        <dbReference type="EMBL" id="ARF63106.1"/>
    </source>
</evidence>